<evidence type="ECO:0000313" key="2">
    <source>
        <dbReference type="Proteomes" id="UP000276133"/>
    </source>
</evidence>
<proteinExistence type="predicted"/>
<dbReference type="AlphaFoldDB" id="A0A3M7RU05"/>
<dbReference type="STRING" id="10195.A0A3M7RU05"/>
<dbReference type="OrthoDB" id="5570127at2759"/>
<name>A0A3M7RU05_BRAPC</name>
<dbReference type="InterPro" id="IPR046807">
    <property type="entry name" value="Tra1_central"/>
</dbReference>
<protein>
    <submittedName>
        <fullName evidence="1">Transformation transcription domain-associated</fullName>
    </submittedName>
</protein>
<keyword evidence="2" id="KW-1185">Reference proteome</keyword>
<dbReference type="GO" id="GO:0006355">
    <property type="term" value="P:regulation of DNA-templated transcription"/>
    <property type="evidence" value="ECO:0007669"/>
    <property type="project" value="TreeGrafter"/>
</dbReference>
<dbReference type="InterPro" id="IPR050517">
    <property type="entry name" value="DDR_Repair_Kinase"/>
</dbReference>
<reference evidence="1 2" key="1">
    <citation type="journal article" date="2018" name="Sci. Rep.">
        <title>Genomic signatures of local adaptation to the degree of environmental predictability in rotifers.</title>
        <authorList>
            <person name="Franch-Gras L."/>
            <person name="Hahn C."/>
            <person name="Garcia-Roger E.M."/>
            <person name="Carmona M.J."/>
            <person name="Serra M."/>
            <person name="Gomez A."/>
        </authorList>
    </citation>
    <scope>NUCLEOTIDE SEQUENCE [LARGE SCALE GENOMIC DNA]</scope>
    <source>
        <strain evidence="1">HYR1</strain>
    </source>
</reference>
<dbReference type="SUPFAM" id="SSF48371">
    <property type="entry name" value="ARM repeat"/>
    <property type="match status" value="1"/>
</dbReference>
<accession>A0A3M7RU05</accession>
<dbReference type="Pfam" id="PF20175">
    <property type="entry name" value="Tra1_central"/>
    <property type="match status" value="1"/>
</dbReference>
<dbReference type="GO" id="GO:0035267">
    <property type="term" value="C:NuA4 histone acetyltransferase complex"/>
    <property type="evidence" value="ECO:0007669"/>
    <property type="project" value="TreeGrafter"/>
</dbReference>
<evidence type="ECO:0000313" key="1">
    <source>
        <dbReference type="EMBL" id="RNA26929.1"/>
    </source>
</evidence>
<organism evidence="1 2">
    <name type="scientific">Brachionus plicatilis</name>
    <name type="common">Marine rotifer</name>
    <name type="synonym">Brachionus muelleri</name>
    <dbReference type="NCBI Taxonomy" id="10195"/>
    <lineage>
        <taxon>Eukaryota</taxon>
        <taxon>Metazoa</taxon>
        <taxon>Spiralia</taxon>
        <taxon>Gnathifera</taxon>
        <taxon>Rotifera</taxon>
        <taxon>Eurotatoria</taxon>
        <taxon>Monogononta</taxon>
        <taxon>Pseudotrocha</taxon>
        <taxon>Ploima</taxon>
        <taxon>Brachionidae</taxon>
        <taxon>Brachionus</taxon>
    </lineage>
</organism>
<dbReference type="PANTHER" id="PTHR11139:SF1">
    <property type="entry name" value="TRANSFORMATION_TRANSCRIPTION DOMAIN-ASSOCIATED PROTEIN"/>
    <property type="match status" value="1"/>
</dbReference>
<dbReference type="GO" id="GO:0006281">
    <property type="term" value="P:DNA repair"/>
    <property type="evidence" value="ECO:0007669"/>
    <property type="project" value="TreeGrafter"/>
</dbReference>
<dbReference type="PANTHER" id="PTHR11139">
    <property type="entry name" value="ATAXIA TELANGIECTASIA MUTATED ATM -RELATED"/>
    <property type="match status" value="1"/>
</dbReference>
<dbReference type="Proteomes" id="UP000276133">
    <property type="component" value="Unassembled WGS sequence"/>
</dbReference>
<sequence>MEGQSIQNSVEYSHQTFQVWIDHLVDPNISEDQKLKSVQDLSLNLELMQTLPTYSQLIEDAMQKIVRLLTETEPQFLLESSVHQLRKKTLEILQRTHPFLSLTQFDKRLVLIRQVLTVINQLLEKENEENVILCLKIIIEFYKNLKNGVPLSEVQQYFKFVKGMYQDLAKNVNLVFQYKSLIKVNDLNELNVTQILNESFSSFQIQTEKANQKENQSYHLIPKGTKSLRVLAELPLNTVTMYQNHKSNLSQDISDLLVLISNVIVLKPTEEQRNNAELKEVIADFVTAQVRALSFIAYFKNHQDYLKNNADLFVKGILDLFKTCPAELVSVRKDLLAISRHIISENKMKFLPHLSELFDENLFCSNGYAASESLKSSACSVLTDLVHHIRKELSSQDLCKAIQYFLKGIHDPLLNSNLQQMCYRVLISLTETIRTKENARDFIQKMLQVFVLKLKSIAKFQLPALLLAQNCASTSPTSPTSNGATTPDDKSTSELKSICQFAQCQSPDDKTKPKLGQMSELDIRSTLRIIVMTSRSLTLVLLETKSPNQIDNLLQKNLQPTEIKIYSKLLKYALRTLLIYTQNKSNTQKEEKEIIETLGLIFTHLNQSNQKLIFEQNIDLLISLTFKYSNLSILASYFLATLATSCTFSTILIENLLDKLDLMGDSNTEQSNLYLKLFKLVFGSVSVFPTENEKMLKPHLHSIVTKSLDYALKSKEPHNYFLLLRALFRSIGGGNHDLLYQEFLPLLPILLQSLNELQTGVHKQHLKDLFVELCLTVPVRLSSLLPYLPMLMDPLVSALNGSTTLVSQGLRTLELCVDNLQPDFLYEHIQPVRQDLIHGLWKQLRSSNETIALAAYRVLGKLGGSNRKMIVQAQQLTYEKNESPGYRIQIEFTGYESQLIDLDIESTINTCLYCLKLNSTNSSVQDLIFYKLEAFNFVSSFLLSLIKVTAQDQNDSFNLFCNYK</sequence>
<dbReference type="EMBL" id="REGN01002640">
    <property type="protein sequence ID" value="RNA26929.1"/>
    <property type="molecule type" value="Genomic_DNA"/>
</dbReference>
<dbReference type="GO" id="GO:0000124">
    <property type="term" value="C:SAGA complex"/>
    <property type="evidence" value="ECO:0007669"/>
    <property type="project" value="TreeGrafter"/>
</dbReference>
<dbReference type="GO" id="GO:0005634">
    <property type="term" value="C:nucleus"/>
    <property type="evidence" value="ECO:0007669"/>
    <property type="project" value="TreeGrafter"/>
</dbReference>
<dbReference type="InterPro" id="IPR046805">
    <property type="entry name" value="Tra1_ring"/>
</dbReference>
<dbReference type="InterPro" id="IPR016024">
    <property type="entry name" value="ARM-type_fold"/>
</dbReference>
<gene>
    <name evidence="1" type="ORF">BpHYR1_006693</name>
</gene>
<comment type="caution">
    <text evidence="1">The sequence shown here is derived from an EMBL/GenBank/DDBJ whole genome shotgun (WGS) entry which is preliminary data.</text>
</comment>
<dbReference type="Pfam" id="PF20206">
    <property type="entry name" value="Tra1_ring"/>
    <property type="match status" value="1"/>
</dbReference>